<feature type="region of interest" description="Disordered" evidence="1">
    <location>
        <begin position="1"/>
        <end position="21"/>
    </location>
</feature>
<dbReference type="EMBL" id="PQ287320">
    <property type="protein sequence ID" value="XHV10478.1"/>
    <property type="molecule type" value="Genomic_DNA"/>
</dbReference>
<protein>
    <submittedName>
        <fullName evidence="2">Uncharacterized protein</fullName>
    </submittedName>
</protein>
<proteinExistence type="predicted"/>
<name>A0AB74UM28_9VIRU</name>
<feature type="compositionally biased region" description="Polar residues" evidence="1">
    <location>
        <begin position="1"/>
        <end position="13"/>
    </location>
</feature>
<evidence type="ECO:0000256" key="1">
    <source>
        <dbReference type="SAM" id="MobiDB-lite"/>
    </source>
</evidence>
<organism evidence="2">
    <name type="scientific">Caulobacter phage BL57</name>
    <dbReference type="NCBI Taxonomy" id="3348355"/>
    <lineage>
        <taxon>Viruses</taxon>
    </lineage>
</organism>
<gene>
    <name evidence="2" type="ORF">BL57_006</name>
    <name evidence="3" type="ORF">BL57_369</name>
</gene>
<accession>A0AB74UM28</accession>
<evidence type="ECO:0000313" key="2">
    <source>
        <dbReference type="EMBL" id="XHV10478.1"/>
    </source>
</evidence>
<evidence type="ECO:0000313" key="3">
    <source>
        <dbReference type="EMBL" id="XHV10841.1"/>
    </source>
</evidence>
<sequence length="66" mass="7447">MSDQTDMKPQQDFTRPAVNDKTGHCVSCGRDNRGYEGEPCDSDCPMYWEEIGIPHPDHGTFKESAQ</sequence>
<dbReference type="EMBL" id="PQ287320">
    <property type="protein sequence ID" value="XHV10841.1"/>
    <property type="molecule type" value="Genomic_DNA"/>
</dbReference>
<reference evidence="2" key="1">
    <citation type="submission" date="2024-10" db="EMBL/GenBank/DDBJ databases">
        <title>Genetic diversity among independent isolates of the Dolichocephalovirinae subfamily.</title>
        <authorList>
            <person name="Ely B."/>
            <person name="Thomas Q."/>
            <person name="Mohammadi T."/>
        </authorList>
    </citation>
    <scope>NUCLEOTIDE SEQUENCE</scope>
</reference>